<dbReference type="OrthoDB" id="7062264at2"/>
<keyword evidence="2" id="KW-1185">Reference proteome</keyword>
<dbReference type="Proteomes" id="UP000246303">
    <property type="component" value="Unassembled WGS sequence"/>
</dbReference>
<name>A0A2V3DVL2_9MICC</name>
<organism evidence="1 2">
    <name type="scientific">Arthrobacter psychrochitiniphilus</name>
    <dbReference type="NCBI Taxonomy" id="291045"/>
    <lineage>
        <taxon>Bacteria</taxon>
        <taxon>Bacillati</taxon>
        <taxon>Actinomycetota</taxon>
        <taxon>Actinomycetes</taxon>
        <taxon>Micrococcales</taxon>
        <taxon>Micrococcaceae</taxon>
        <taxon>Arthrobacter</taxon>
    </lineage>
</organism>
<reference evidence="1 2" key="1">
    <citation type="submission" date="2018-05" db="EMBL/GenBank/DDBJ databases">
        <title>Genetic diversity of glacier-inhabiting Cryobacterium bacteria in China and description of Cryobacterium mengkeensis sp. nov. and Arthrobacter glacialis sp. nov.</title>
        <authorList>
            <person name="Liu Q."/>
            <person name="Xin Y.-H."/>
        </authorList>
    </citation>
    <scope>NUCLEOTIDE SEQUENCE [LARGE SCALE GENOMIC DNA]</scope>
    <source>
        <strain evidence="1 2">GP3</strain>
    </source>
</reference>
<dbReference type="InterPro" id="IPR021315">
    <property type="entry name" value="Gap/Sap"/>
</dbReference>
<comment type="caution">
    <text evidence="1">The sequence shown here is derived from an EMBL/GenBank/DDBJ whole genome shotgun (WGS) entry which is preliminary data.</text>
</comment>
<sequence length="267" mass="28174">MTIAIYAQLAVLALIDSTSIGTLLIPLWLLLRPDARRILPRILLYLGVLAFFYLLIGIAMLSGLEWALNGLNGGSLEQLPVIQWVMLLGGAGMLAYALAPNPAKREKQRAIVSADSSAGVAGTGTAGTGTGAAVAGAEIKWHKRLSKALLSPGGIVGLALLAGLLELPTMLPYLVAIRFLSNSTLALPGEIAVLAIYCLLMLIPALVLVLLRVLLGRRLDPLLQRVRATLGKIAGETLLWVVGIVGFLLLRGGLSVLAPDAPWNPFK</sequence>
<protein>
    <recommendedName>
        <fullName evidence="3">GAP family protein</fullName>
    </recommendedName>
</protein>
<evidence type="ECO:0000313" key="1">
    <source>
        <dbReference type="EMBL" id="PXA69406.1"/>
    </source>
</evidence>
<accession>A0A2V3DVL2</accession>
<dbReference type="EMBL" id="QHLZ01000001">
    <property type="protein sequence ID" value="PXA69406.1"/>
    <property type="molecule type" value="Genomic_DNA"/>
</dbReference>
<evidence type="ECO:0000313" key="2">
    <source>
        <dbReference type="Proteomes" id="UP000246303"/>
    </source>
</evidence>
<proteinExistence type="predicted"/>
<gene>
    <name evidence="1" type="ORF">CVS29_02325</name>
</gene>
<dbReference type="AlphaFoldDB" id="A0A2V3DVL2"/>
<evidence type="ECO:0008006" key="3">
    <source>
        <dbReference type="Google" id="ProtNLM"/>
    </source>
</evidence>
<dbReference type="Pfam" id="PF11139">
    <property type="entry name" value="SfLAP"/>
    <property type="match status" value="1"/>
</dbReference>
<dbReference type="RefSeq" id="WP_110104692.1">
    <property type="nucleotide sequence ID" value="NZ_JACBZZ010000001.1"/>
</dbReference>